<dbReference type="HAMAP" id="MF_00489">
    <property type="entry name" value="UPF0178"/>
    <property type="match status" value="1"/>
</dbReference>
<keyword evidence="4" id="KW-1185">Reference proteome</keyword>
<reference evidence="4" key="1">
    <citation type="journal article" date="2013" name="Genome Announc.">
        <title>First genome sequence of a syntrophic acetate-oxidizing bacterium, Tepidanaerobacter acetatoxydans strain Re1.</title>
        <authorList>
            <person name="Manzoor S."/>
            <person name="Bongcam-Rudloff E."/>
            <person name="Schnurer A."/>
            <person name="Muller B."/>
        </authorList>
    </citation>
    <scope>NUCLEOTIDE SEQUENCE [LARGE SCALE GENOMIC DNA]</scope>
    <source>
        <strain evidence="4">Re1</strain>
    </source>
</reference>
<dbReference type="KEGG" id="tep:TepRe1_2561"/>
<dbReference type="Proteomes" id="UP000010802">
    <property type="component" value="Chromosome"/>
</dbReference>
<dbReference type="RefSeq" id="WP_013779579.1">
    <property type="nucleotide sequence ID" value="NC_015519.1"/>
</dbReference>
<dbReference type="KEGG" id="tae:TepiRe1_2759"/>
<dbReference type="STRING" id="1209989.TepRe1_2561"/>
<evidence type="ECO:0000256" key="1">
    <source>
        <dbReference type="ARBA" id="ARBA00008522"/>
    </source>
</evidence>
<evidence type="ECO:0000313" key="3">
    <source>
        <dbReference type="EMBL" id="CDI41069.1"/>
    </source>
</evidence>
<organism evidence="3 4">
    <name type="scientific">Tepidanaerobacter acetatoxydans (strain DSM 21804 / JCM 16047 / Re1)</name>
    <dbReference type="NCBI Taxonomy" id="1209989"/>
    <lineage>
        <taxon>Bacteria</taxon>
        <taxon>Bacillati</taxon>
        <taxon>Bacillota</taxon>
        <taxon>Clostridia</taxon>
        <taxon>Thermosediminibacterales</taxon>
        <taxon>Tepidanaerobacteraceae</taxon>
        <taxon>Tepidanaerobacter</taxon>
    </lineage>
</organism>
<evidence type="ECO:0000256" key="2">
    <source>
        <dbReference type="HAMAP-Rule" id="MF_00489"/>
    </source>
</evidence>
<name>F4LUL5_TEPAE</name>
<dbReference type="InterPro" id="IPR003791">
    <property type="entry name" value="UPF0178"/>
</dbReference>
<sequence length="147" mass="16754">MKILVDADGCPVVDIAIKTAKSCDLEILVVKNFSHYLADDYATIVTVDQSADSADYYIVNHAAKGDIVITQDYGLAAMALAKEAFCINQNGLIISSENIQQLLTRRHINQEIRRKHHKYTKFKKREPEQDAKFERNLRYLIEKLLAE</sequence>
<proteinExistence type="inferred from homology"/>
<dbReference type="AlphaFoldDB" id="F4LUL5"/>
<dbReference type="Pfam" id="PF02639">
    <property type="entry name" value="DUF188"/>
    <property type="match status" value="1"/>
</dbReference>
<evidence type="ECO:0000313" key="4">
    <source>
        <dbReference type="Proteomes" id="UP000010802"/>
    </source>
</evidence>
<comment type="similarity">
    <text evidence="1 2">Belongs to the UPF0178 family.</text>
</comment>
<dbReference type="PANTHER" id="PTHR35146:SF1">
    <property type="entry name" value="UPF0178 PROTEIN YAII"/>
    <property type="match status" value="1"/>
</dbReference>
<dbReference type="OrthoDB" id="9798918at2"/>
<dbReference type="HOGENOM" id="CLU_106619_0_0_9"/>
<dbReference type="eggNOG" id="COG1671">
    <property type="taxonomic scope" value="Bacteria"/>
</dbReference>
<dbReference type="PANTHER" id="PTHR35146">
    <property type="entry name" value="UPF0178 PROTEIN YAII"/>
    <property type="match status" value="1"/>
</dbReference>
<dbReference type="NCBIfam" id="NF001095">
    <property type="entry name" value="PRK00124.1"/>
    <property type="match status" value="1"/>
</dbReference>
<dbReference type="EMBL" id="HF563609">
    <property type="protein sequence ID" value="CDI41069.1"/>
    <property type="molecule type" value="Genomic_DNA"/>
</dbReference>
<accession>F4LUL5</accession>
<gene>
    <name evidence="3" type="ordered locus">TEPIRE1_2759</name>
</gene>
<protein>
    <recommendedName>
        <fullName evidence="2">UPF0178 protein TEPIRE1_2759</fullName>
    </recommendedName>
</protein>